<dbReference type="OrthoDB" id="9801101at2"/>
<organism evidence="4 5">
    <name type="scientific">Methyloversatilis universalis (strain ATCC BAA-1314 / DSM 25237 / JCM 13912 / CCUG 52030 / FAM5)</name>
    <dbReference type="NCBI Taxonomy" id="1000565"/>
    <lineage>
        <taxon>Bacteria</taxon>
        <taxon>Pseudomonadati</taxon>
        <taxon>Pseudomonadota</taxon>
        <taxon>Betaproteobacteria</taxon>
        <taxon>Nitrosomonadales</taxon>
        <taxon>Sterolibacteriaceae</taxon>
        <taxon>Methyloversatilis</taxon>
    </lineage>
</organism>
<dbReference type="SUPFAM" id="SSF52172">
    <property type="entry name" value="CheY-like"/>
    <property type="match status" value="1"/>
</dbReference>
<evidence type="ECO:0000256" key="2">
    <source>
        <dbReference type="PROSITE-ProRule" id="PRU00169"/>
    </source>
</evidence>
<evidence type="ECO:0000313" key="4">
    <source>
        <dbReference type="EMBL" id="EGK70395.1"/>
    </source>
</evidence>
<dbReference type="eggNOG" id="COG0745">
    <property type="taxonomic scope" value="Bacteria"/>
</dbReference>
<dbReference type="RefSeq" id="WP_008063613.1">
    <property type="nucleotide sequence ID" value="NZ_AFHG01000057.1"/>
</dbReference>
<dbReference type="Proteomes" id="UP000005019">
    <property type="component" value="Unassembled WGS sequence"/>
</dbReference>
<dbReference type="SMART" id="SM00448">
    <property type="entry name" value="REC"/>
    <property type="match status" value="1"/>
</dbReference>
<reference evidence="4 5" key="1">
    <citation type="journal article" date="2011" name="J. Bacteriol.">
        <title>Genome sequence of Methyloversatilis universalis FAM5T, a methylotrophic representative of the order Rhodocyclales.</title>
        <authorList>
            <person name="Kittichotirat W."/>
            <person name="Good N.M."/>
            <person name="Hall R."/>
            <person name="Bringel F."/>
            <person name="Lajus A."/>
            <person name="Medigue C."/>
            <person name="Smalley N.E."/>
            <person name="Beck D."/>
            <person name="Bumgarner R."/>
            <person name="Vuilleumier S."/>
            <person name="Kalyuzhnaya M.G."/>
        </authorList>
    </citation>
    <scope>NUCLEOTIDE SEQUENCE [LARGE SCALE GENOMIC DNA]</scope>
    <source>
        <strain evidence="5">ATCC BAA-1314 / JCM 13912 / FAM5</strain>
    </source>
</reference>
<dbReference type="STRING" id="1000565.METUNv1_03300"/>
<dbReference type="InterPro" id="IPR050595">
    <property type="entry name" value="Bact_response_regulator"/>
</dbReference>
<comment type="caution">
    <text evidence="4">The sequence shown here is derived from an EMBL/GenBank/DDBJ whole genome shotgun (WGS) entry which is preliminary data.</text>
</comment>
<evidence type="ECO:0000313" key="5">
    <source>
        <dbReference type="Proteomes" id="UP000005019"/>
    </source>
</evidence>
<keyword evidence="1 2" id="KW-0597">Phosphoprotein</keyword>
<dbReference type="InterPro" id="IPR011006">
    <property type="entry name" value="CheY-like_superfamily"/>
</dbReference>
<feature type="modified residue" description="4-aspartylphosphate" evidence="2">
    <location>
        <position position="54"/>
    </location>
</feature>
<gene>
    <name evidence="4" type="ORF">METUNv1_03300</name>
</gene>
<keyword evidence="5" id="KW-1185">Reference proteome</keyword>
<evidence type="ECO:0000256" key="1">
    <source>
        <dbReference type="ARBA" id="ARBA00022553"/>
    </source>
</evidence>
<dbReference type="GO" id="GO:0000160">
    <property type="term" value="P:phosphorelay signal transduction system"/>
    <property type="evidence" value="ECO:0007669"/>
    <property type="project" value="InterPro"/>
</dbReference>
<dbReference type="PANTHER" id="PTHR44591">
    <property type="entry name" value="STRESS RESPONSE REGULATOR PROTEIN 1"/>
    <property type="match status" value="1"/>
</dbReference>
<dbReference type="PANTHER" id="PTHR44591:SF20">
    <property type="entry name" value="PROTEIN PILH"/>
    <property type="match status" value="1"/>
</dbReference>
<dbReference type="Pfam" id="PF00072">
    <property type="entry name" value="Response_reg"/>
    <property type="match status" value="1"/>
</dbReference>
<dbReference type="EMBL" id="AFHG01000057">
    <property type="protein sequence ID" value="EGK70395.1"/>
    <property type="molecule type" value="Genomic_DNA"/>
</dbReference>
<dbReference type="InterPro" id="IPR001789">
    <property type="entry name" value="Sig_transdc_resp-reg_receiver"/>
</dbReference>
<accession>F5RGK7</accession>
<dbReference type="AlphaFoldDB" id="F5RGK7"/>
<sequence length="127" mass="14071">MAIKRIMVVDDSPTERHVLNDFLTRKGFEVIIAENGEQAIAKAKAEKPDLILMDVVMPGINGYQATRTITRDDSTRDIPVIMCTSKDLPTDRIWGMRQGALDYMVKPVNLEELLGRITQLGAAGNDG</sequence>
<dbReference type="PROSITE" id="PS50110">
    <property type="entry name" value="RESPONSE_REGULATORY"/>
    <property type="match status" value="1"/>
</dbReference>
<proteinExistence type="predicted"/>
<dbReference type="Gene3D" id="3.40.50.2300">
    <property type="match status" value="1"/>
</dbReference>
<evidence type="ECO:0000259" key="3">
    <source>
        <dbReference type="PROSITE" id="PS50110"/>
    </source>
</evidence>
<name>F5RGK7_METUF</name>
<feature type="domain" description="Response regulatory" evidence="3">
    <location>
        <begin position="5"/>
        <end position="121"/>
    </location>
</feature>
<protein>
    <submittedName>
        <fullName evidence="4">Twitching motility two-component response regulator transcription regulator protein PilH</fullName>
    </submittedName>
</protein>